<feature type="non-terminal residue" evidence="4">
    <location>
        <position position="1"/>
    </location>
</feature>
<dbReference type="Gramene" id="ABP00092">
    <property type="protein sequence ID" value="ABP00092"/>
    <property type="gene ID" value="OSTLU_8959"/>
</dbReference>
<dbReference type="InterPro" id="IPR000008">
    <property type="entry name" value="C2_dom"/>
</dbReference>
<reference evidence="4 5" key="1">
    <citation type="journal article" date="2007" name="Proc. Natl. Acad. Sci. U.S.A.">
        <title>The tiny eukaryote Ostreococcus provides genomic insights into the paradox of plankton speciation.</title>
        <authorList>
            <person name="Palenik B."/>
            <person name="Grimwood J."/>
            <person name="Aerts A."/>
            <person name="Rouze P."/>
            <person name="Salamov A."/>
            <person name="Putnam N."/>
            <person name="Dupont C."/>
            <person name="Jorgensen R."/>
            <person name="Derelle E."/>
            <person name="Rombauts S."/>
            <person name="Zhou K."/>
            <person name="Otillar R."/>
            <person name="Merchant S.S."/>
            <person name="Podell S."/>
            <person name="Gaasterland T."/>
            <person name="Napoli C."/>
            <person name="Gendler K."/>
            <person name="Manuell A."/>
            <person name="Tai V."/>
            <person name="Vallon O."/>
            <person name="Piganeau G."/>
            <person name="Jancek S."/>
            <person name="Heijde M."/>
            <person name="Jabbari K."/>
            <person name="Bowler C."/>
            <person name="Lohr M."/>
            <person name="Robbens S."/>
            <person name="Werner G."/>
            <person name="Dubchak I."/>
            <person name="Pazour G.J."/>
            <person name="Ren Q."/>
            <person name="Paulsen I."/>
            <person name="Delwiche C."/>
            <person name="Schmutz J."/>
            <person name="Rokhsar D."/>
            <person name="Van de Peer Y."/>
            <person name="Moreau H."/>
            <person name="Grigoriev I.V."/>
        </authorList>
    </citation>
    <scope>NUCLEOTIDE SEQUENCE [LARGE SCALE GENOMIC DNA]</scope>
    <source>
        <strain evidence="4 5">CCE9901</strain>
    </source>
</reference>
<dbReference type="RefSeq" id="XP_001421798.1">
    <property type="nucleotide sequence ID" value="XM_001421761.1"/>
</dbReference>
<dbReference type="InterPro" id="IPR035892">
    <property type="entry name" value="C2_domain_sf"/>
</dbReference>
<dbReference type="HOGENOM" id="CLU_2091009_0_0_1"/>
<evidence type="ECO:0000313" key="5">
    <source>
        <dbReference type="Proteomes" id="UP000001568"/>
    </source>
</evidence>
<feature type="non-terminal residue" evidence="4">
    <location>
        <position position="117"/>
    </location>
</feature>
<name>A4S8P5_OSTLU</name>
<proteinExistence type="predicted"/>
<dbReference type="PROSITE" id="PS50004">
    <property type="entry name" value="C2"/>
    <property type="match status" value="1"/>
</dbReference>
<keyword evidence="2" id="KW-0106">Calcium</keyword>
<evidence type="ECO:0000313" key="4">
    <source>
        <dbReference type="EMBL" id="ABP00092.1"/>
    </source>
</evidence>
<dbReference type="STRING" id="436017.A4S8P5"/>
<protein>
    <recommendedName>
        <fullName evidence="3">C2 domain-containing protein</fullName>
    </recommendedName>
</protein>
<dbReference type="SUPFAM" id="SSF49562">
    <property type="entry name" value="C2 domain (Calcium/lipid-binding domain, CaLB)"/>
    <property type="match status" value="1"/>
</dbReference>
<evidence type="ECO:0000259" key="3">
    <source>
        <dbReference type="PROSITE" id="PS50004"/>
    </source>
</evidence>
<accession>A4S8P5</accession>
<organism evidence="4 5">
    <name type="scientific">Ostreococcus lucimarinus (strain CCE9901)</name>
    <dbReference type="NCBI Taxonomy" id="436017"/>
    <lineage>
        <taxon>Eukaryota</taxon>
        <taxon>Viridiplantae</taxon>
        <taxon>Chlorophyta</taxon>
        <taxon>Mamiellophyceae</taxon>
        <taxon>Mamiellales</taxon>
        <taxon>Bathycoccaceae</taxon>
        <taxon>Ostreococcus</taxon>
    </lineage>
</organism>
<keyword evidence="5" id="KW-1185">Reference proteome</keyword>
<evidence type="ECO:0000256" key="2">
    <source>
        <dbReference type="ARBA" id="ARBA00022837"/>
    </source>
</evidence>
<dbReference type="OrthoDB" id="430884at2759"/>
<dbReference type="AlphaFoldDB" id="A4S8P5"/>
<dbReference type="GeneID" id="5005773"/>
<dbReference type="PANTHER" id="PTHR45911">
    <property type="entry name" value="C2 DOMAIN-CONTAINING PROTEIN"/>
    <property type="match status" value="1"/>
</dbReference>
<dbReference type="GO" id="GO:0005509">
    <property type="term" value="F:calcium ion binding"/>
    <property type="evidence" value="ECO:0007669"/>
    <property type="project" value="TreeGrafter"/>
</dbReference>
<dbReference type="KEGG" id="olu:OSTLU_8959"/>
<dbReference type="Pfam" id="PF00168">
    <property type="entry name" value="C2"/>
    <property type="match status" value="1"/>
</dbReference>
<dbReference type="PRINTS" id="PR00360">
    <property type="entry name" value="C2DOMAIN"/>
</dbReference>
<sequence length="117" mass="13405">EKLGRLKFQCYFDHEIDGMLRVKVVSAHGIKGSDLSGLSDPYVVVKLHRVNESTAKIKATETVKKTLDPVWNETFEFERVDRGSESYVTFELWDHDMVGDDDLLSQYAVRVREIKAA</sequence>
<gene>
    <name evidence="4" type="ORF">OSTLU_8959</name>
</gene>
<feature type="domain" description="C2" evidence="3">
    <location>
        <begin position="2"/>
        <end position="117"/>
    </location>
</feature>
<dbReference type="Gene3D" id="2.60.40.150">
    <property type="entry name" value="C2 domain"/>
    <property type="match status" value="1"/>
</dbReference>
<dbReference type="PANTHER" id="PTHR45911:SF4">
    <property type="entry name" value="MULTIPLE C2 AND TRANSMEMBRANE DOMAIN-CONTAINING PROTEIN"/>
    <property type="match status" value="1"/>
</dbReference>
<dbReference type="SMART" id="SM00239">
    <property type="entry name" value="C2"/>
    <property type="match status" value="1"/>
</dbReference>
<evidence type="ECO:0000256" key="1">
    <source>
        <dbReference type="ARBA" id="ARBA00022723"/>
    </source>
</evidence>
<dbReference type="Proteomes" id="UP000001568">
    <property type="component" value="Chromosome 15"/>
</dbReference>
<dbReference type="GO" id="GO:0016020">
    <property type="term" value="C:membrane"/>
    <property type="evidence" value="ECO:0007669"/>
    <property type="project" value="TreeGrafter"/>
</dbReference>
<keyword evidence="1" id="KW-0479">Metal-binding</keyword>
<dbReference type="eggNOG" id="KOG0696">
    <property type="taxonomic scope" value="Eukaryota"/>
</dbReference>
<dbReference type="EMBL" id="CP000595">
    <property type="protein sequence ID" value="ABP00092.1"/>
    <property type="molecule type" value="Genomic_DNA"/>
</dbReference>